<keyword evidence="4 5" id="KW-0012">Acyltransferase</keyword>
<keyword evidence="8" id="KW-1185">Reference proteome</keyword>
<evidence type="ECO:0000256" key="4">
    <source>
        <dbReference type="ARBA" id="ARBA00023315"/>
    </source>
</evidence>
<dbReference type="Gene3D" id="3.30.1050.10">
    <property type="entry name" value="SCP2 sterol-binding domain"/>
    <property type="match status" value="1"/>
</dbReference>
<dbReference type="AlphaFoldDB" id="A0A7K0DGT2"/>
<dbReference type="InterPro" id="IPR051554">
    <property type="entry name" value="Acetyltransferase_Eis"/>
</dbReference>
<feature type="active site" description="Proton acceptor; via carboxylate" evidence="5">
    <location>
        <position position="403"/>
    </location>
</feature>
<dbReference type="InterPro" id="IPR036527">
    <property type="entry name" value="SCP2_sterol-bd_dom_sf"/>
</dbReference>
<dbReference type="InterPro" id="IPR000182">
    <property type="entry name" value="GNAT_dom"/>
</dbReference>
<dbReference type="InterPro" id="IPR016181">
    <property type="entry name" value="Acyl_CoA_acyltransferase"/>
</dbReference>
<evidence type="ECO:0000256" key="1">
    <source>
        <dbReference type="ARBA" id="ARBA00009213"/>
    </source>
</evidence>
<evidence type="ECO:0000256" key="5">
    <source>
        <dbReference type="HAMAP-Rule" id="MF_01812"/>
    </source>
</evidence>
<dbReference type="EC" id="2.3.1.-" evidence="7"/>
<comment type="subunit">
    <text evidence="5">Homohexamer; trimer of dimers.</text>
</comment>
<name>A0A7K0DGT2_9NOCA</name>
<dbReference type="GO" id="GO:0030649">
    <property type="term" value="P:aminoglycoside antibiotic catabolic process"/>
    <property type="evidence" value="ECO:0007669"/>
    <property type="project" value="TreeGrafter"/>
</dbReference>
<dbReference type="PANTHER" id="PTHR37817">
    <property type="entry name" value="N-ACETYLTRANSFERASE EIS"/>
    <property type="match status" value="1"/>
</dbReference>
<evidence type="ECO:0000256" key="3">
    <source>
        <dbReference type="ARBA" id="ARBA00022679"/>
    </source>
</evidence>
<comment type="caution">
    <text evidence="7">The sequence shown here is derived from an EMBL/GenBank/DDBJ whole genome shotgun (WGS) entry which is preliminary data.</text>
</comment>
<gene>
    <name evidence="7" type="primary">eis_1</name>
    <name evidence="7" type="ORF">NRB56_02940</name>
</gene>
<accession>A0A7K0DGT2</accession>
<dbReference type="Proteomes" id="UP000431401">
    <property type="component" value="Unassembled WGS sequence"/>
</dbReference>
<feature type="binding site" evidence="5">
    <location>
        <begin position="87"/>
        <end position="89"/>
    </location>
    <ligand>
        <name>acetyl-CoA</name>
        <dbReference type="ChEBI" id="CHEBI:57288"/>
    </ligand>
</feature>
<evidence type="ECO:0000259" key="6">
    <source>
        <dbReference type="PROSITE" id="PS51186"/>
    </source>
</evidence>
<protein>
    <submittedName>
        <fullName evidence="7">N-acetyltransferase Eis</fullName>
        <ecNumber evidence="7">2.3.1.-</ecNumber>
    </submittedName>
</protein>
<dbReference type="Pfam" id="PF13530">
    <property type="entry name" value="SCP2_2"/>
    <property type="match status" value="1"/>
</dbReference>
<evidence type="ECO:0000313" key="8">
    <source>
        <dbReference type="Proteomes" id="UP000431401"/>
    </source>
</evidence>
<comment type="similarity">
    <text evidence="1 5">Belongs to the acetyltransferase Eis family.</text>
</comment>
<keyword evidence="2" id="KW-1036">Host cytoplasmic vesicle</keyword>
<dbReference type="SUPFAM" id="SSF55718">
    <property type="entry name" value="SCP-like"/>
    <property type="match status" value="1"/>
</dbReference>
<sequence>MTSTPNEHGIRVRRATAADSDAVLLITNAGFGVSAEPADPHEFGIFPLTQALVAVDGDRVVGYSAARPQTVTVPGERTVTVETIANVAVAPTHRRRGILRALYTEQHRRTEAAGLPITMFTASQGGIYGRFGYAPAIIEHDIVVERAGAGFLPTAPNPGGVELVPMAVARQLIPEIYQRWQRRTPGAQQRPEIAWARRFDEPGRRRGGGTELYAFVHPDGYALYRYHRRPTESAVEVVEMRAVTADANAGLWRALLALELFDRVEAVVEPGDPLPYLLADPRQVRTVGRRDSLWLRVMDVPAALTARGYRGDLDVVLAVRDPFREAGGTFALRVRDGVAECAPTDRTADAELDIDVLGGMYLGAHPARGFAAANRLRIGDPALLNALDFAFGSERDAVLGWFF</sequence>
<feature type="active site" description="Proton donor" evidence="5">
    <location>
        <position position="128"/>
    </location>
</feature>
<dbReference type="RefSeq" id="WP_153338649.1">
    <property type="nucleotide sequence ID" value="NZ_WEGI01000001.1"/>
</dbReference>
<dbReference type="PROSITE" id="PS51186">
    <property type="entry name" value="GNAT"/>
    <property type="match status" value="1"/>
</dbReference>
<dbReference type="Pfam" id="PF13527">
    <property type="entry name" value="Acetyltransf_9"/>
    <property type="match status" value="1"/>
</dbReference>
<proteinExistence type="inferred from homology"/>
<dbReference type="OrthoDB" id="8399956at2"/>
<feature type="domain" description="N-acetyltransferase" evidence="6">
    <location>
        <begin position="10"/>
        <end position="158"/>
    </location>
</feature>
<dbReference type="InterPro" id="IPR022902">
    <property type="entry name" value="NAcTrfase_Eis"/>
</dbReference>
<evidence type="ECO:0000313" key="7">
    <source>
        <dbReference type="EMBL" id="MQY24741.1"/>
    </source>
</evidence>
<reference evidence="7 8" key="1">
    <citation type="submission" date="2019-10" db="EMBL/GenBank/DDBJ databases">
        <title>Nocardia macrotermitis sp. nov. and Nocardia aurantia sp. nov., isolated from the gut of fungus growing-termite Macrotermes natalensis.</title>
        <authorList>
            <person name="Benndorf R."/>
            <person name="Schwitalla J."/>
            <person name="Martin K."/>
            <person name="De Beer W."/>
            <person name="Kaster A.-K."/>
            <person name="Vollmers J."/>
            <person name="Poulsen M."/>
            <person name="Beemelmanns C."/>
        </authorList>
    </citation>
    <scope>NUCLEOTIDE SEQUENCE [LARGE SCALE GENOMIC DNA]</scope>
    <source>
        <strain evidence="7 8">RB56</strain>
    </source>
</reference>
<dbReference type="InterPro" id="IPR025559">
    <property type="entry name" value="Eis_dom"/>
</dbReference>
<organism evidence="7 8">
    <name type="scientific">Nocardia aurantia</name>
    <dbReference type="NCBI Taxonomy" id="2585199"/>
    <lineage>
        <taxon>Bacteria</taxon>
        <taxon>Bacillati</taxon>
        <taxon>Actinomycetota</taxon>
        <taxon>Actinomycetes</taxon>
        <taxon>Mycobacteriales</taxon>
        <taxon>Nocardiaceae</taxon>
        <taxon>Nocardia</taxon>
    </lineage>
</organism>
<dbReference type="GO" id="GO:0034069">
    <property type="term" value="F:aminoglycoside N-acetyltransferase activity"/>
    <property type="evidence" value="ECO:0007669"/>
    <property type="project" value="TreeGrafter"/>
</dbReference>
<dbReference type="Gene3D" id="3.40.630.30">
    <property type="match status" value="2"/>
</dbReference>
<keyword evidence="3 5" id="KW-0808">Transferase</keyword>
<feature type="binding site" evidence="5">
    <location>
        <begin position="95"/>
        <end position="100"/>
    </location>
    <ligand>
        <name>acetyl-CoA</name>
        <dbReference type="ChEBI" id="CHEBI:57288"/>
    </ligand>
</feature>
<dbReference type="SUPFAM" id="SSF55729">
    <property type="entry name" value="Acyl-CoA N-acyltransferases (Nat)"/>
    <property type="match status" value="1"/>
</dbReference>
<dbReference type="PANTHER" id="PTHR37817:SF1">
    <property type="entry name" value="N-ACETYLTRANSFERASE EIS"/>
    <property type="match status" value="1"/>
</dbReference>
<evidence type="ECO:0000256" key="2">
    <source>
        <dbReference type="ARBA" id="ARBA00022488"/>
    </source>
</evidence>
<dbReference type="Pfam" id="PF17668">
    <property type="entry name" value="Acetyltransf_17"/>
    <property type="match status" value="1"/>
</dbReference>
<dbReference type="InterPro" id="IPR041380">
    <property type="entry name" value="Acetyltransf_17"/>
</dbReference>
<dbReference type="HAMAP" id="MF_01812">
    <property type="entry name" value="Eis"/>
    <property type="match status" value="1"/>
</dbReference>
<dbReference type="CDD" id="cd04301">
    <property type="entry name" value="NAT_SF"/>
    <property type="match status" value="1"/>
</dbReference>
<dbReference type="EMBL" id="WEGI01000001">
    <property type="protein sequence ID" value="MQY24741.1"/>
    <property type="molecule type" value="Genomic_DNA"/>
</dbReference>
<comment type="caution">
    <text evidence="5">Lacks conserved residue(s) required for the propagation of feature annotation.</text>
</comment>